<feature type="region of interest" description="Disordered" evidence="6">
    <location>
        <begin position="616"/>
        <end position="637"/>
    </location>
</feature>
<feature type="region of interest" description="Disordered" evidence="6">
    <location>
        <begin position="483"/>
        <end position="510"/>
    </location>
</feature>
<feature type="domain" description="ARID" evidence="7">
    <location>
        <begin position="378"/>
        <end position="470"/>
    </location>
</feature>
<dbReference type="PROSITE" id="PS51486">
    <property type="entry name" value="REKLES"/>
    <property type="match status" value="1"/>
</dbReference>
<keyword evidence="1" id="KW-0805">Transcription regulation</keyword>
<proteinExistence type="predicted"/>
<keyword evidence="5" id="KW-0175">Coiled coil</keyword>
<feature type="coiled-coil region" evidence="5">
    <location>
        <begin position="48"/>
        <end position="89"/>
    </location>
</feature>
<organism evidence="9 10">
    <name type="scientific">Aplysia californica</name>
    <name type="common">California sea hare</name>
    <dbReference type="NCBI Taxonomy" id="6500"/>
    <lineage>
        <taxon>Eukaryota</taxon>
        <taxon>Metazoa</taxon>
        <taxon>Spiralia</taxon>
        <taxon>Lophotrochozoa</taxon>
        <taxon>Mollusca</taxon>
        <taxon>Gastropoda</taxon>
        <taxon>Heterobranchia</taxon>
        <taxon>Euthyneura</taxon>
        <taxon>Tectipleura</taxon>
        <taxon>Aplysiida</taxon>
        <taxon>Aplysioidea</taxon>
        <taxon>Aplysiidae</taxon>
        <taxon>Aplysia</taxon>
    </lineage>
</organism>
<reference evidence="10" key="1">
    <citation type="submission" date="2025-08" db="UniProtKB">
        <authorList>
            <consortium name="RefSeq"/>
        </authorList>
    </citation>
    <scope>IDENTIFICATION</scope>
</reference>
<feature type="region of interest" description="Disordered" evidence="6">
    <location>
        <begin position="321"/>
        <end position="364"/>
    </location>
</feature>
<dbReference type="PROSITE" id="PS51011">
    <property type="entry name" value="ARID"/>
    <property type="match status" value="1"/>
</dbReference>
<dbReference type="Pfam" id="PF01388">
    <property type="entry name" value="ARID"/>
    <property type="match status" value="1"/>
</dbReference>
<feature type="compositionally biased region" description="Pro residues" evidence="6">
    <location>
        <begin position="325"/>
        <end position="341"/>
    </location>
</feature>
<keyword evidence="9" id="KW-1185">Reference proteome</keyword>
<dbReference type="SMART" id="SM01014">
    <property type="entry name" value="ARID"/>
    <property type="match status" value="1"/>
</dbReference>
<evidence type="ECO:0000256" key="5">
    <source>
        <dbReference type="SAM" id="Coils"/>
    </source>
</evidence>
<dbReference type="SUPFAM" id="SSF46774">
    <property type="entry name" value="ARID-like"/>
    <property type="match status" value="1"/>
</dbReference>
<feature type="region of interest" description="Disordered" evidence="6">
    <location>
        <begin position="1"/>
        <end position="41"/>
    </location>
</feature>
<evidence type="ECO:0000259" key="7">
    <source>
        <dbReference type="PROSITE" id="PS51011"/>
    </source>
</evidence>
<feature type="compositionally biased region" description="Polar residues" evidence="6">
    <location>
        <begin position="1"/>
        <end position="19"/>
    </location>
</feature>
<accession>A0ABM1VU47</accession>
<evidence type="ECO:0000256" key="6">
    <source>
        <dbReference type="SAM" id="MobiDB-lite"/>
    </source>
</evidence>
<dbReference type="InterPro" id="IPR045147">
    <property type="entry name" value="ARI3A/B/C"/>
</dbReference>
<feature type="region of interest" description="Disordered" evidence="6">
    <location>
        <begin position="171"/>
        <end position="260"/>
    </location>
</feature>
<dbReference type="SMART" id="SM00501">
    <property type="entry name" value="BRIGHT"/>
    <property type="match status" value="1"/>
</dbReference>
<keyword evidence="3" id="KW-0804">Transcription</keyword>
<sequence>MDQSVSGSDMNLTNGSTGMDSDAESDTYSEGGDVVGDLSADKLDPAERVLYEKLKQQEREEREEIERELQEHEEALVLHNSQLRAREKEMHLVQERMQQRSERELDLSTGGARGGVSLPGKPPGVPTAPASVVGVTSVANTNGGSVGGGSGIIDSMSSSITTGSVAPNGADMLNSINNNNNNSNSNNGSCNKNGSGISNSNNNNNVGSVGNNKPSNASGGGSSSSSSTPSVGSSGGGGSNRINSHGPPLPESNGDVMGNNKLSAFPEDFRAHLHNSANFLSSFPLGHPLAHAHLALGGHLLGREMKGLEAVNPFHPLLPNHSAFPSPPSPVERYPPAPTTPHSPMGSLQPSPSPDDPNGENRSHNWTFEEQFKQLYSCKEPIQFLTFYFFSLVLLGTPVNRIPIMAKQTLDLYELFRLVVSKGGLVEVINKKLWREITKGLNLPSSITSAAFTLRTQYMKYLYPYECEKLKLSNPSELQAAIDGNRREGRRSSYGYDMSPGPTLVPASHPLNGGLMNGKLGRTSPMSFENERPDVRHLASSNAQTLALNPALMPLSHHIYSSMISEKLRHASPIDEDSLPPTPLPAHHRGLTERDALAMEAASRAMEEATRKMEQATRANLEEGPPRKRPFPENERFIPNSMHSAHFKITSRNDGRSEIDTSLVVSMEINGIMYQGVLFAQHPHRLGVGV</sequence>
<dbReference type="InterPro" id="IPR001606">
    <property type="entry name" value="ARID_dom"/>
</dbReference>
<feature type="compositionally biased region" description="Low complexity" evidence="6">
    <location>
        <begin position="174"/>
        <end position="232"/>
    </location>
</feature>
<dbReference type="InterPro" id="IPR023334">
    <property type="entry name" value="REKLES_domain"/>
</dbReference>
<keyword evidence="2" id="KW-0238">DNA-binding</keyword>
<feature type="compositionally biased region" description="Basic and acidic residues" evidence="6">
    <location>
        <begin position="616"/>
        <end position="636"/>
    </location>
</feature>
<keyword evidence="4" id="KW-0539">Nucleus</keyword>
<dbReference type="GeneID" id="101859612"/>
<evidence type="ECO:0000256" key="2">
    <source>
        <dbReference type="ARBA" id="ARBA00023125"/>
    </source>
</evidence>
<name>A0ABM1VU47_APLCA</name>
<gene>
    <name evidence="10" type="primary">LOC101859612</name>
</gene>
<evidence type="ECO:0000313" key="9">
    <source>
        <dbReference type="Proteomes" id="UP000694888"/>
    </source>
</evidence>
<evidence type="ECO:0000256" key="3">
    <source>
        <dbReference type="ARBA" id="ARBA00023163"/>
    </source>
</evidence>
<feature type="region of interest" description="Disordered" evidence="6">
    <location>
        <begin position="101"/>
        <end position="127"/>
    </location>
</feature>
<evidence type="ECO:0000256" key="4">
    <source>
        <dbReference type="ARBA" id="ARBA00023242"/>
    </source>
</evidence>
<dbReference type="PANTHER" id="PTHR15348:SF0">
    <property type="entry name" value="PROTEIN DEAD RINGER"/>
    <property type="match status" value="1"/>
</dbReference>
<protein>
    <submittedName>
        <fullName evidence="10">AT-rich interactive domain-containing protein 1A</fullName>
    </submittedName>
</protein>
<dbReference type="RefSeq" id="XP_035825939.1">
    <property type="nucleotide sequence ID" value="XM_035970046.1"/>
</dbReference>
<dbReference type="PANTHER" id="PTHR15348">
    <property type="entry name" value="AT-RICH INTERACTIVE DOMAIN-CONTAINING PROTEIN ARID DOMAIN- CONTAINING PROTEIN DEAD RINGER PROTEIN B-CELL REGULATOR OF IGH TRANSCRIPTION BRIGHT"/>
    <property type="match status" value="1"/>
</dbReference>
<dbReference type="Gene3D" id="1.10.150.60">
    <property type="entry name" value="ARID DNA-binding domain"/>
    <property type="match status" value="1"/>
</dbReference>
<evidence type="ECO:0000259" key="8">
    <source>
        <dbReference type="PROSITE" id="PS51486"/>
    </source>
</evidence>
<dbReference type="Proteomes" id="UP000694888">
    <property type="component" value="Unplaced"/>
</dbReference>
<evidence type="ECO:0000256" key="1">
    <source>
        <dbReference type="ARBA" id="ARBA00023015"/>
    </source>
</evidence>
<feature type="domain" description="REKLES" evidence="8">
    <location>
        <begin position="597"/>
        <end position="685"/>
    </location>
</feature>
<dbReference type="InterPro" id="IPR036431">
    <property type="entry name" value="ARID_dom_sf"/>
</dbReference>
<evidence type="ECO:0000313" key="10">
    <source>
        <dbReference type="RefSeq" id="XP_035825939.1"/>
    </source>
</evidence>